<accession>G0A847</accession>
<dbReference type="eggNOG" id="COG3899">
    <property type="taxonomic scope" value="Bacteria"/>
</dbReference>
<evidence type="ECO:0000313" key="3">
    <source>
        <dbReference type="Proteomes" id="UP000008392"/>
    </source>
</evidence>
<reference evidence="2 3" key="3">
    <citation type="journal article" date="2008" name="FEMS Microbiol. Ecol.">
        <title>Identification and characterization of genes underlying chitinolysis in Collimonas fungivorans Ter331.</title>
        <authorList>
            <person name="Fritsche K."/>
            <person name="de Boer W."/>
            <person name="Gerards S."/>
            <person name="van den Berg M."/>
            <person name="van Veen J.A."/>
            <person name="Leveau J.H."/>
        </authorList>
    </citation>
    <scope>NUCLEOTIDE SEQUENCE [LARGE SCALE GENOMIC DNA]</scope>
    <source>
        <strain evidence="2 3">Ter331</strain>
    </source>
</reference>
<sequence>MENLMFSARLNLLGTPEFHNAETGQKIKLGYAKLVLLLAYLALEPRAHTRESLADLLWPELDEHDAKANLRRALFNLQQAFVQGGLEKSLVYADRGVVRLAKERFWIDAAEFENWEKIDCIKLTDQQLDLYRGPLLDGIFPVGERLANWLQLRREQCERKNIALLEHAVVLHANAGEFDVMERRCQQLISADFLSELAHSRLMHMHLEMGNQAAARKIYDAYCSMTLQHLGTSPSNEITSLFDKSAFQPLATTQPAGSNLVPGKFPASETRREYRLVSTLYIELFPLVHYDREAWLQVSAAAIVRLRGLLSKYCGTFRQQSNSVVIAYFGYPISNEFITEWSLAAGLSIRQCIAQEFHHVGIRSAVHADMMMTGPGYTLPDILGECTTIARRLAESASTGALLASAETRHGIASVFDMKSLDGAPHDAFEVQALREPHEIRKGEPSRRSNFVGRSNELKALDLAWEKASVEGGACVQLIGEAGVGKSRLVREFLGTKKIQFDNEYRVCFHIENLLSPLHPILALARLLGKPSRRAASDDSAGLTSASVLPDKVSVDDSESTLLSDILSTHEKYARGYSILEREKLFSSIVGSLKRNHKKLLAVLVFEDIQWADKVSLDFIAWLRENRNSLGIFLLLTSRKHPKLSGSALSPGISMEIKPLNMAEASRMALQFPQFFEASSTWRPLLLRMADGIPLFLEKLLQNPSPEGHFTCPKALRNLLTERIDRLGEIRQVLCHASCIGFRFGLHVLAEIESVSVRKCQQSIKALLASGLIEQRPEPGHFQFRYRLVREVAYSMLTFEERQRILARIAKPDPLQAALDYR</sequence>
<evidence type="ECO:0000313" key="2">
    <source>
        <dbReference type="EMBL" id="AEK60120.1"/>
    </source>
</evidence>
<dbReference type="HOGENOM" id="CLU_341219_0_0_4"/>
<dbReference type="Proteomes" id="UP000008392">
    <property type="component" value="Chromosome"/>
</dbReference>
<dbReference type="SUPFAM" id="SSF52540">
    <property type="entry name" value="P-loop containing nucleoside triphosphate hydrolases"/>
    <property type="match status" value="1"/>
</dbReference>
<organism evidence="2 3">
    <name type="scientific">Collimonas fungivorans (strain Ter331)</name>
    <dbReference type="NCBI Taxonomy" id="1005048"/>
    <lineage>
        <taxon>Bacteria</taxon>
        <taxon>Pseudomonadati</taxon>
        <taxon>Pseudomonadota</taxon>
        <taxon>Betaproteobacteria</taxon>
        <taxon>Burkholderiales</taxon>
        <taxon>Oxalobacteraceae</taxon>
        <taxon>Collimonas</taxon>
    </lineage>
</organism>
<dbReference type="SUPFAM" id="SSF55073">
    <property type="entry name" value="Nucleotide cyclase"/>
    <property type="match status" value="1"/>
</dbReference>
<reference evidence="2 3" key="2">
    <citation type="journal article" date="2006" name="J. Microbiol. Methods">
        <title>Genomic flank-sequencing of plasposon insertion sites for rapid identification of functional genes.</title>
        <authorList>
            <person name="Leveau J.H."/>
            <person name="Gerards S."/>
            <person name="Fritsche K."/>
            <person name="Zondag G."/>
            <person name="van Veen J.A."/>
        </authorList>
    </citation>
    <scope>NUCLEOTIDE SEQUENCE [LARGE SCALE GENOMIC DNA]</scope>
    <source>
        <strain evidence="2 3">Ter331</strain>
    </source>
</reference>
<gene>
    <name evidence="2" type="ordered locus">CFU_0282</name>
</gene>
<reference evidence="2 3" key="5">
    <citation type="journal article" date="2011" name="ISME J.">
        <title>Dual transcriptional profiling of a bacterial/fungal confrontation: Collimonas fungivorans versus Aspergillus niger.</title>
        <authorList>
            <person name="Mela F."/>
            <person name="Fritsche K."/>
            <person name="de Boer W."/>
            <person name="van Veen J.A."/>
            <person name="de Graaff L.H."/>
            <person name="van den Berg M."/>
            <person name="Leveau J.H."/>
        </authorList>
    </citation>
    <scope>NUCLEOTIDE SEQUENCE [LARGE SCALE GENOMIC DNA]</scope>
    <source>
        <strain evidence="2 3">Ter331</strain>
    </source>
</reference>
<dbReference type="PANTHER" id="PTHR35807">
    <property type="entry name" value="TRANSCRIPTIONAL REGULATOR REDD-RELATED"/>
    <property type="match status" value="1"/>
</dbReference>
<evidence type="ECO:0000259" key="1">
    <source>
        <dbReference type="SMART" id="SM01043"/>
    </source>
</evidence>
<reference evidence="2 3" key="4">
    <citation type="journal article" date="2010" name="Environ. Microbiol.">
        <title>The bacterial genus Collimonas: mycophagy, weathering and other adaptive solutions to life in oligotrophic soil environments.</title>
        <authorList>
            <person name="Leveau J.H."/>
            <person name="Uroz S."/>
            <person name="de Boer W."/>
        </authorList>
    </citation>
    <scope>NUCLEOTIDE SEQUENCE [LARGE SCALE GENOMIC DNA]</scope>
    <source>
        <strain evidence="2 3">Ter331</strain>
    </source>
</reference>
<dbReference type="EMBL" id="CP002745">
    <property type="protein sequence ID" value="AEK60120.1"/>
    <property type="molecule type" value="Genomic_DNA"/>
</dbReference>
<dbReference type="Gene3D" id="3.40.50.300">
    <property type="entry name" value="P-loop containing nucleotide triphosphate hydrolases"/>
    <property type="match status" value="1"/>
</dbReference>
<dbReference type="InterPro" id="IPR051677">
    <property type="entry name" value="AfsR-DnrI-RedD_regulator"/>
</dbReference>
<protein>
    <submittedName>
        <fullName evidence="2">ATP-dependent transcriptional regulator</fullName>
    </submittedName>
</protein>
<reference evidence="2 3" key="1">
    <citation type="journal article" date="2004" name="Environ. Microbiol.">
        <title>Phylogeny-function analysis of (meta)genomic libraries: screening for expression of ribosomal RNA genes by large-insert library fluorescent in situ hybridization (LIL-FISH).</title>
        <authorList>
            <person name="Leveau J.H."/>
            <person name="Gerards S."/>
            <person name="de Boer W."/>
            <person name="van Veen J.A."/>
        </authorList>
    </citation>
    <scope>NUCLEOTIDE SEQUENCE [LARGE SCALE GENOMIC DNA]</scope>
    <source>
        <strain evidence="2 3">Ter331</strain>
    </source>
</reference>
<dbReference type="eggNOG" id="COG3629">
    <property type="taxonomic scope" value="Bacteria"/>
</dbReference>
<dbReference type="InterPro" id="IPR027417">
    <property type="entry name" value="P-loop_NTPase"/>
</dbReference>
<dbReference type="InterPro" id="IPR036388">
    <property type="entry name" value="WH-like_DNA-bd_sf"/>
</dbReference>
<dbReference type="Pfam" id="PF03704">
    <property type="entry name" value="BTAD"/>
    <property type="match status" value="1"/>
</dbReference>
<dbReference type="eggNOG" id="COG2114">
    <property type="taxonomic scope" value="Bacteria"/>
</dbReference>
<dbReference type="SUPFAM" id="SSF48452">
    <property type="entry name" value="TPR-like"/>
    <property type="match status" value="1"/>
</dbReference>
<feature type="domain" description="Bacterial transcriptional activator" evidence="1">
    <location>
        <begin position="107"/>
        <end position="246"/>
    </location>
</feature>
<keyword evidence="3" id="KW-1185">Reference proteome</keyword>
<name>G0A847_COLFT</name>
<dbReference type="STRING" id="1005048.CFU_0282"/>
<dbReference type="Gene3D" id="3.30.70.1230">
    <property type="entry name" value="Nucleotide cyclase"/>
    <property type="match status" value="1"/>
</dbReference>
<dbReference type="Gene3D" id="1.25.40.10">
    <property type="entry name" value="Tetratricopeptide repeat domain"/>
    <property type="match status" value="1"/>
</dbReference>
<dbReference type="InterPro" id="IPR041664">
    <property type="entry name" value="AAA_16"/>
</dbReference>
<reference evidence="3" key="6">
    <citation type="submission" date="2011-05" db="EMBL/GenBank/DDBJ databases">
        <title>Complete sequence of Collimonas fungivorans Ter331.</title>
        <authorList>
            <person name="Leveau J.H."/>
        </authorList>
    </citation>
    <scope>NUCLEOTIDE SEQUENCE [LARGE SCALE GENOMIC DNA]</scope>
    <source>
        <strain evidence="3">Ter331</strain>
    </source>
</reference>
<dbReference type="InterPro" id="IPR005158">
    <property type="entry name" value="BTAD"/>
</dbReference>
<dbReference type="Gene3D" id="1.10.10.10">
    <property type="entry name" value="Winged helix-like DNA-binding domain superfamily/Winged helix DNA-binding domain"/>
    <property type="match status" value="1"/>
</dbReference>
<dbReference type="InterPro" id="IPR029787">
    <property type="entry name" value="Nucleotide_cyclase"/>
</dbReference>
<proteinExistence type="predicted"/>
<dbReference type="KEGG" id="cfu:CFU_0282"/>
<dbReference type="AlphaFoldDB" id="G0A847"/>
<dbReference type="Pfam" id="PF13191">
    <property type="entry name" value="AAA_16"/>
    <property type="match status" value="1"/>
</dbReference>
<dbReference type="InterPro" id="IPR011990">
    <property type="entry name" value="TPR-like_helical_dom_sf"/>
</dbReference>
<dbReference type="SMART" id="SM01043">
    <property type="entry name" value="BTAD"/>
    <property type="match status" value="1"/>
</dbReference>